<feature type="domain" description="H-type lectin" evidence="1">
    <location>
        <begin position="41"/>
        <end position="104"/>
    </location>
</feature>
<evidence type="ECO:0000259" key="1">
    <source>
        <dbReference type="Pfam" id="PF09458"/>
    </source>
</evidence>
<dbReference type="SUPFAM" id="SSF141086">
    <property type="entry name" value="Agglutinin HPA-like"/>
    <property type="match status" value="1"/>
</dbReference>
<dbReference type="PANTHER" id="PTHR46938">
    <property type="entry name" value="DISCOIDIN-1 SUBUNIT A-RELATED-RELATED"/>
    <property type="match status" value="1"/>
</dbReference>
<keyword evidence="3" id="KW-1185">Reference proteome</keyword>
<dbReference type="RefSeq" id="WP_377405087.1">
    <property type="nucleotide sequence ID" value="NZ_JBHTFQ010000007.1"/>
</dbReference>
<dbReference type="Pfam" id="PF09458">
    <property type="entry name" value="H_lectin"/>
    <property type="match status" value="1"/>
</dbReference>
<reference evidence="3" key="1">
    <citation type="journal article" date="2019" name="Int. J. Syst. Evol. Microbiol.">
        <title>The Global Catalogue of Microorganisms (GCM) 10K type strain sequencing project: providing services to taxonomists for standard genome sequencing and annotation.</title>
        <authorList>
            <consortium name="The Broad Institute Genomics Platform"/>
            <consortium name="The Broad Institute Genome Sequencing Center for Infectious Disease"/>
            <person name="Wu L."/>
            <person name="Ma J."/>
        </authorList>
    </citation>
    <scope>NUCLEOTIDE SEQUENCE [LARGE SCALE GENOMIC DNA]</scope>
    <source>
        <strain evidence="3">CGMCC 1.12750</strain>
    </source>
</reference>
<evidence type="ECO:0000313" key="3">
    <source>
        <dbReference type="Proteomes" id="UP001596516"/>
    </source>
</evidence>
<dbReference type="Gene3D" id="2.60.40.2080">
    <property type="match status" value="1"/>
</dbReference>
<proteinExistence type="predicted"/>
<dbReference type="EMBL" id="JBHTFQ010000007">
    <property type="protein sequence ID" value="MFC7705342.1"/>
    <property type="molecule type" value="Genomic_DNA"/>
</dbReference>
<name>A0ABW2UKV2_9RHOB</name>
<dbReference type="InterPro" id="IPR052487">
    <property type="entry name" value="Galactose-binding_lectin"/>
</dbReference>
<accession>A0ABW2UKV2</accession>
<dbReference type="InterPro" id="IPR037221">
    <property type="entry name" value="H-type_lectin_dom_sf"/>
</dbReference>
<dbReference type="Proteomes" id="UP001596516">
    <property type="component" value="Unassembled WGS sequence"/>
</dbReference>
<sequence>MKRFSTNRVGVDQGSLMMFSHYDSGGVMWTAKGAREVRRIITFAEPFLAPPAVHVGMTLWDIDQSTNPRADLTADKVSESGFELVFRTWADTRIARIRADWMAIGALRDDDMWDVD</sequence>
<gene>
    <name evidence="2" type="ORF">ACFQXB_14170</name>
</gene>
<protein>
    <submittedName>
        <fullName evidence="2">H-type lectin domain-containing protein</fullName>
    </submittedName>
</protein>
<evidence type="ECO:0000313" key="2">
    <source>
        <dbReference type="EMBL" id="MFC7705342.1"/>
    </source>
</evidence>
<dbReference type="InterPro" id="IPR019019">
    <property type="entry name" value="H-type_lectin_domain"/>
</dbReference>
<organism evidence="2 3">
    <name type="scientific">Plastorhodobacter daqingensis</name>
    <dbReference type="NCBI Taxonomy" id="1387281"/>
    <lineage>
        <taxon>Bacteria</taxon>
        <taxon>Pseudomonadati</taxon>
        <taxon>Pseudomonadota</taxon>
        <taxon>Alphaproteobacteria</taxon>
        <taxon>Rhodobacterales</taxon>
        <taxon>Paracoccaceae</taxon>
        <taxon>Plastorhodobacter</taxon>
    </lineage>
</organism>
<comment type="caution">
    <text evidence="2">The sequence shown here is derived from an EMBL/GenBank/DDBJ whole genome shotgun (WGS) entry which is preliminary data.</text>
</comment>